<dbReference type="RefSeq" id="WP_008793346.1">
    <property type="nucleotide sequence ID" value="NZ_CABKNO010000001.1"/>
</dbReference>
<proteinExistence type="predicted"/>
<protein>
    <submittedName>
        <fullName evidence="1">Uncharacterized protein</fullName>
    </submittedName>
</protein>
<dbReference type="AlphaFoldDB" id="A0AAD0HUC3"/>
<evidence type="ECO:0000313" key="1">
    <source>
        <dbReference type="EMBL" id="AVQ25181.1"/>
    </source>
</evidence>
<dbReference type="KEGG" id="fpei:C4N17_05410"/>
<reference evidence="1 2" key="1">
    <citation type="submission" date="2018-03" db="EMBL/GenBank/DDBJ databases">
        <title>Complete Fusobacterium genomes using hybrid Minion sequencing.</title>
        <authorList>
            <person name="Slade D.J."/>
            <person name="Lahmers K."/>
        </authorList>
    </citation>
    <scope>NUCLEOTIDE SEQUENCE [LARGE SCALE GENOMIC DNA]</scope>
    <source>
        <strain evidence="1 2">2_1_31</strain>
    </source>
</reference>
<accession>A0AAD0HUC3</accession>
<dbReference type="Proteomes" id="UP000241472">
    <property type="component" value="Chromosome"/>
</dbReference>
<dbReference type="EMBL" id="CP028108">
    <property type="protein sequence ID" value="AVQ25181.1"/>
    <property type="molecule type" value="Genomic_DNA"/>
</dbReference>
<sequence>MKNKGENILTFKDEDNGDQITMYYDIWLTVIREILMKYADKTYAESLKILNKHYYKKPANYFECIYLSHELEYHWAMIGAYGEGYWLNDGCSELLPTDYYEWYKKFLDENNFNEPFEFYE</sequence>
<organism evidence="1 2">
    <name type="scientific">Fusobacterium periodonticum</name>
    <dbReference type="NCBI Taxonomy" id="860"/>
    <lineage>
        <taxon>Bacteria</taxon>
        <taxon>Fusobacteriati</taxon>
        <taxon>Fusobacteriota</taxon>
        <taxon>Fusobacteriia</taxon>
        <taxon>Fusobacteriales</taxon>
        <taxon>Fusobacteriaceae</taxon>
        <taxon>Fusobacterium</taxon>
    </lineage>
</organism>
<name>A0AAD0HUC3_9FUSO</name>
<gene>
    <name evidence="1" type="ORF">C4N17_05410</name>
</gene>
<evidence type="ECO:0000313" key="2">
    <source>
        <dbReference type="Proteomes" id="UP000241472"/>
    </source>
</evidence>